<accession>A0ABQ5YFS5</accession>
<dbReference type="Proteomes" id="UP001156706">
    <property type="component" value="Unassembled WGS sequence"/>
</dbReference>
<dbReference type="InterPro" id="IPR007434">
    <property type="entry name" value="FemAB-like"/>
</dbReference>
<keyword evidence="2" id="KW-1185">Reference proteome</keyword>
<dbReference type="PANTHER" id="PTHR47017:SF1">
    <property type="entry name" value="ACYL-COA"/>
    <property type="match status" value="1"/>
</dbReference>
<dbReference type="InterPro" id="IPR016181">
    <property type="entry name" value="Acyl_CoA_acyltransferase"/>
</dbReference>
<gene>
    <name evidence="1" type="ORF">GCM10007907_15440</name>
</gene>
<dbReference type="PANTHER" id="PTHR47017">
    <property type="entry name" value="ACYL-COA"/>
    <property type="match status" value="1"/>
</dbReference>
<proteinExistence type="predicted"/>
<protein>
    <recommendedName>
        <fullName evidence="3">N-acetyltransferase</fullName>
    </recommendedName>
</protein>
<organism evidence="1 2">
    <name type="scientific">Chitinimonas prasina</name>
    <dbReference type="NCBI Taxonomy" id="1434937"/>
    <lineage>
        <taxon>Bacteria</taxon>
        <taxon>Pseudomonadati</taxon>
        <taxon>Pseudomonadota</taxon>
        <taxon>Betaproteobacteria</taxon>
        <taxon>Neisseriales</taxon>
        <taxon>Chitinibacteraceae</taxon>
        <taxon>Chitinimonas</taxon>
    </lineage>
</organism>
<name>A0ABQ5YFS5_9NEIS</name>
<dbReference type="Gene3D" id="3.40.630.30">
    <property type="match status" value="1"/>
</dbReference>
<evidence type="ECO:0000313" key="2">
    <source>
        <dbReference type="Proteomes" id="UP001156706"/>
    </source>
</evidence>
<comment type="caution">
    <text evidence="1">The sequence shown here is derived from an EMBL/GenBank/DDBJ whole genome shotgun (WGS) entry which is preliminary data.</text>
</comment>
<evidence type="ECO:0000313" key="1">
    <source>
        <dbReference type="EMBL" id="GLR12754.1"/>
    </source>
</evidence>
<evidence type="ECO:0008006" key="3">
    <source>
        <dbReference type="Google" id="ProtNLM"/>
    </source>
</evidence>
<dbReference type="RefSeq" id="WP_284195889.1">
    <property type="nucleotide sequence ID" value="NZ_BSOG01000002.1"/>
</dbReference>
<sequence>MQLRLLEGMHAIPAASWNALAGMQPFLQHAFLAALEDTGCVGGQTGWQPLHAVLEDGHGLQAAMPLYAKTHSWGEYVFDWAWADASERAGLPYYPKLLSAVPFTPVPGKRVMARDEQSRGLLLQGVLAMAGQAGFSGVHCLFPAEAEEASLAEAGLLCRRGLQFHWLNRGYGDYEDFLAALTRDKRKKLRQERRKVLDAGITVIRKTAGDITPADWAFFARCYQQTYLEHRSTPYLNLDFFERLGGVMGQHCLLVLAYQHGQPIAAALNLFDEQRLFGRYWGATCFVPSLHFELCYHQGIEFAIERGLAVFEGGAQGEHKLARGFEAVETRSWHWLAQPGLATAVERFLLREGQGVQHYLGELDERAPFRAMPGA</sequence>
<dbReference type="EMBL" id="BSOG01000002">
    <property type="protein sequence ID" value="GLR12754.1"/>
    <property type="molecule type" value="Genomic_DNA"/>
</dbReference>
<dbReference type="Pfam" id="PF04339">
    <property type="entry name" value="FemAB_like"/>
    <property type="match status" value="1"/>
</dbReference>
<reference evidence="2" key="1">
    <citation type="journal article" date="2019" name="Int. J. Syst. Evol. Microbiol.">
        <title>The Global Catalogue of Microorganisms (GCM) 10K type strain sequencing project: providing services to taxonomists for standard genome sequencing and annotation.</title>
        <authorList>
            <consortium name="The Broad Institute Genomics Platform"/>
            <consortium name="The Broad Institute Genome Sequencing Center for Infectious Disease"/>
            <person name="Wu L."/>
            <person name="Ma J."/>
        </authorList>
    </citation>
    <scope>NUCLEOTIDE SEQUENCE [LARGE SCALE GENOMIC DNA]</scope>
    <source>
        <strain evidence="2">NBRC 110044</strain>
    </source>
</reference>
<dbReference type="SUPFAM" id="SSF55729">
    <property type="entry name" value="Acyl-CoA N-acyltransferases (Nat)"/>
    <property type="match status" value="1"/>
</dbReference>